<dbReference type="PANTHER" id="PTHR46481">
    <property type="entry name" value="ZINC FINGER BED DOMAIN-CONTAINING PROTEIN 4"/>
    <property type="match status" value="1"/>
</dbReference>
<protein>
    <submittedName>
        <fullName evidence="7">Ribonuclease H</fullName>
    </submittedName>
</protein>
<evidence type="ECO:0000256" key="3">
    <source>
        <dbReference type="ARBA" id="ARBA00022771"/>
    </source>
</evidence>
<comment type="caution">
    <text evidence="7">The sequence shown here is derived from an EMBL/GenBank/DDBJ whole genome shotgun (WGS) entry which is preliminary data.</text>
</comment>
<name>A0A8H6DK21_9HYPO</name>
<keyword evidence="4" id="KW-0862">Zinc</keyword>
<dbReference type="OrthoDB" id="5085051at2759"/>
<feature type="domain" description="HAT C-terminal dimerisation" evidence="6">
    <location>
        <begin position="606"/>
        <end position="678"/>
    </location>
</feature>
<feature type="domain" description="HAT C-terminal dimerisation" evidence="6">
    <location>
        <begin position="838"/>
        <end position="910"/>
    </location>
</feature>
<keyword evidence="3" id="KW-0863">Zinc-finger</keyword>
<dbReference type="GO" id="GO:0046983">
    <property type="term" value="F:protein dimerization activity"/>
    <property type="evidence" value="ECO:0007669"/>
    <property type="project" value="InterPro"/>
</dbReference>
<evidence type="ECO:0000256" key="1">
    <source>
        <dbReference type="ARBA" id="ARBA00004123"/>
    </source>
</evidence>
<dbReference type="GO" id="GO:0008270">
    <property type="term" value="F:zinc ion binding"/>
    <property type="evidence" value="ECO:0007669"/>
    <property type="project" value="UniProtKB-KW"/>
</dbReference>
<dbReference type="Pfam" id="PF05699">
    <property type="entry name" value="Dimer_Tnp_hAT"/>
    <property type="match status" value="2"/>
</dbReference>
<dbReference type="PANTHER" id="PTHR46481:SF10">
    <property type="entry name" value="ZINC FINGER BED DOMAIN-CONTAINING PROTEIN 39"/>
    <property type="match status" value="1"/>
</dbReference>
<sequence length="944" mass="106621">MASSSPISSTSAQLTAIERLGWDFYSFFRVEYPEKNKTQIGRVRKSYGRREYVCLHCSTRWSNGYTSNAITHAQNRHRQLIQASETSQNSQQSTQPSIDSYIAFQPSDSALRNVFNAQRYIEAIVGLLTRRRVPFSSVTWDEMKSLALACNPAIEDCLITSRDQAMKIINANYGLYASQLRDLIQGSQSMIHISTDLWTSPHRHAMLAVCAQWVDYNYVLRKALLGLPECPFSHSGEAQAALIVEVLRNFDILRALSEKLKAELQRRRIRCIGHIINLSLQSFLLARSKEALTAALNATISDESVDMVDHFAATLAETITQQEEPVLQGKRPKSTAKASQKTGIDEVYTGWQGIPALQKLHNLAVWLRSSSLHSDSWRDAVGLSLGIDNATRWSSWYKVIDNAIRKKVQINQFLLEHDRELEDTVLSGSDWDLLAKTHAFLEPFASATLYAEGKCSSVSQSLFLMDALLFHYESAKVQHSQPGSMDTRMLHAIEMGWFVLDKYYTMTEDVPVYAAALLLDPSKRLAYIQQNWPRDWHEAAIAGARDIWMTEYQGLAISKEPERRPAPLPSKKDGQLSFLFRSIEVKQKAISTDSDNLDSFINALPLEIDCTPLEWWSRLEQRAQYPRLSRMAIDILSIPSESAEPERAFSGARRTASWDRLRITCKNLEKVECIGNWLREGLIVPSGEGGLGLVCNPLAADDGAPMDEPYEAEETHDPLMLHSIDMGWFVLDKYYALFGESPIYATALLLDPSKRARYLEINWKGEWAEAAIRDALSIWEEEYKMAPTLGPAQALSETFRSQQGHSNELDRLLNEIMVAEDISRDVDDFENFIHNQPIKIEGSPLVWWCQRDQVRTYPRLSRMAIDILSVPPGSADPESAFSGGRRTLSWDRERMSCVNLEKVECIGNWLREGPIIPSSRGGRGLVVDGEINGSVHVDSDDDLD</sequence>
<accession>A0A8H6DK21</accession>
<evidence type="ECO:0000256" key="5">
    <source>
        <dbReference type="ARBA" id="ARBA00023242"/>
    </source>
</evidence>
<dbReference type="Proteomes" id="UP000544331">
    <property type="component" value="Unassembled WGS sequence"/>
</dbReference>
<keyword evidence="2" id="KW-0479">Metal-binding</keyword>
<keyword evidence="8" id="KW-1185">Reference proteome</keyword>
<evidence type="ECO:0000256" key="2">
    <source>
        <dbReference type="ARBA" id="ARBA00022723"/>
    </source>
</evidence>
<organism evidence="7 8">
    <name type="scientific">Fusarium mundagurra</name>
    <dbReference type="NCBI Taxonomy" id="1567541"/>
    <lineage>
        <taxon>Eukaryota</taxon>
        <taxon>Fungi</taxon>
        <taxon>Dikarya</taxon>
        <taxon>Ascomycota</taxon>
        <taxon>Pezizomycotina</taxon>
        <taxon>Sordariomycetes</taxon>
        <taxon>Hypocreomycetidae</taxon>
        <taxon>Hypocreales</taxon>
        <taxon>Nectriaceae</taxon>
        <taxon>Fusarium</taxon>
        <taxon>Fusarium fujikuroi species complex</taxon>
    </lineage>
</organism>
<reference evidence="7 8" key="1">
    <citation type="submission" date="2020-05" db="EMBL/GenBank/DDBJ databases">
        <title>Identification and distribution of gene clusters putatively required for synthesis of sphingolipid metabolism inhibitors in phylogenetically diverse species of the filamentous fungus Fusarium.</title>
        <authorList>
            <person name="Kim H.-S."/>
            <person name="Busman M."/>
            <person name="Brown D.W."/>
            <person name="Divon H."/>
            <person name="Uhlig S."/>
            <person name="Proctor R.H."/>
        </authorList>
    </citation>
    <scope>NUCLEOTIDE SEQUENCE [LARGE SCALE GENOMIC DNA]</scope>
    <source>
        <strain evidence="7 8">NRRL 66235</strain>
    </source>
</reference>
<comment type="subcellular location">
    <subcellularLocation>
        <location evidence="1">Nucleus</location>
    </subcellularLocation>
</comment>
<proteinExistence type="predicted"/>
<evidence type="ECO:0000313" key="7">
    <source>
        <dbReference type="EMBL" id="KAF5719505.1"/>
    </source>
</evidence>
<dbReference type="EMBL" id="JAAOAN010000147">
    <property type="protein sequence ID" value="KAF5719505.1"/>
    <property type="molecule type" value="Genomic_DNA"/>
</dbReference>
<evidence type="ECO:0000259" key="6">
    <source>
        <dbReference type="Pfam" id="PF05699"/>
    </source>
</evidence>
<evidence type="ECO:0000313" key="8">
    <source>
        <dbReference type="Proteomes" id="UP000544331"/>
    </source>
</evidence>
<evidence type="ECO:0000256" key="4">
    <source>
        <dbReference type="ARBA" id="ARBA00022833"/>
    </source>
</evidence>
<dbReference type="InterPro" id="IPR008906">
    <property type="entry name" value="HATC_C_dom"/>
</dbReference>
<keyword evidence="5" id="KW-0539">Nucleus</keyword>
<dbReference type="GO" id="GO:0005634">
    <property type="term" value="C:nucleus"/>
    <property type="evidence" value="ECO:0007669"/>
    <property type="project" value="UniProtKB-SubCell"/>
</dbReference>
<dbReference type="SUPFAM" id="SSF53098">
    <property type="entry name" value="Ribonuclease H-like"/>
    <property type="match status" value="2"/>
</dbReference>
<dbReference type="AlphaFoldDB" id="A0A8H6DK21"/>
<dbReference type="InterPro" id="IPR012337">
    <property type="entry name" value="RNaseH-like_sf"/>
</dbReference>
<dbReference type="InterPro" id="IPR052035">
    <property type="entry name" value="ZnF_BED_domain_contain"/>
</dbReference>
<gene>
    <name evidence="7" type="ORF">FMUND_4653</name>
</gene>